<evidence type="ECO:0000313" key="2">
    <source>
        <dbReference type="Proteomes" id="UP001057561"/>
    </source>
</evidence>
<name>A0ABY5LZQ5_9CYAN</name>
<keyword evidence="2" id="KW-1185">Reference proteome</keyword>
<reference evidence="1" key="1">
    <citation type="submission" date="2022-06" db="EMBL/GenBank/DDBJ databases">
        <title>Nostosin G and Spiroidesin B from the Cyanobacterium Dolichospermum sp. NIES-1697.</title>
        <authorList>
            <person name="Phan C.-S."/>
            <person name="Mehjabin J.J."/>
            <person name="Anas A.R.J."/>
            <person name="Hayasaka M."/>
            <person name="Onoki R."/>
            <person name="Wang J."/>
            <person name="Umezawa T."/>
            <person name="Washio K."/>
            <person name="Morikawa M."/>
            <person name="Okino T."/>
        </authorList>
    </citation>
    <scope>NUCLEOTIDE SEQUENCE</scope>
    <source>
        <strain evidence="1">NIES-1697</strain>
    </source>
</reference>
<dbReference type="Proteomes" id="UP001057561">
    <property type="component" value="Chromosome"/>
</dbReference>
<accession>A0ABY5LZQ5</accession>
<evidence type="ECO:0000313" key="1">
    <source>
        <dbReference type="EMBL" id="UUO15059.1"/>
    </source>
</evidence>
<protein>
    <recommendedName>
        <fullName evidence="3">Type ISP restriction-modification enzyme LLaBIII C-terminal specificity domain-containing protein</fullName>
    </recommendedName>
</protein>
<sequence length="87" mass="10206">MKARGYQVCQKWLKDRKGRQLNFDEISHYQNIISIISETIKIMEDIDKIIEKYGGFPLEFKPLHSYGLTILKESGDHSKVRIADYTD</sequence>
<evidence type="ECO:0008006" key="3">
    <source>
        <dbReference type="Google" id="ProtNLM"/>
    </source>
</evidence>
<dbReference type="EMBL" id="CP099464">
    <property type="protein sequence ID" value="UUO15059.1"/>
    <property type="molecule type" value="Genomic_DNA"/>
</dbReference>
<gene>
    <name evidence="1" type="ORF">NG743_24135</name>
</gene>
<proteinExistence type="predicted"/>
<organism evidence="1 2">
    <name type="scientific">Dolichospermum heterosporum TAC447</name>
    <dbReference type="NCBI Taxonomy" id="747523"/>
    <lineage>
        <taxon>Bacteria</taxon>
        <taxon>Bacillati</taxon>
        <taxon>Cyanobacteriota</taxon>
        <taxon>Cyanophyceae</taxon>
        <taxon>Nostocales</taxon>
        <taxon>Aphanizomenonaceae</taxon>
        <taxon>Dolichospermum</taxon>
        <taxon>Dolichospermum heterosporum</taxon>
    </lineage>
</organism>
<dbReference type="RefSeq" id="WP_071992755.1">
    <property type="nucleotide sequence ID" value="NZ_CP099464.1"/>
</dbReference>